<name>A0A7S1AKT1_NOCSC</name>
<evidence type="ECO:0000313" key="3">
    <source>
        <dbReference type="EMBL" id="CAD8857494.1"/>
    </source>
</evidence>
<proteinExistence type="predicted"/>
<feature type="region of interest" description="Disordered" evidence="1">
    <location>
        <begin position="429"/>
        <end position="507"/>
    </location>
</feature>
<feature type="domain" description="S1 motif" evidence="2">
    <location>
        <begin position="230"/>
        <end position="293"/>
    </location>
</feature>
<feature type="region of interest" description="Disordered" evidence="1">
    <location>
        <begin position="298"/>
        <end position="353"/>
    </location>
</feature>
<feature type="compositionally biased region" description="Basic residues" evidence="1">
    <location>
        <begin position="498"/>
        <end position="507"/>
    </location>
</feature>
<feature type="region of interest" description="Disordered" evidence="1">
    <location>
        <begin position="89"/>
        <end position="123"/>
    </location>
</feature>
<dbReference type="InterPro" id="IPR012340">
    <property type="entry name" value="NA-bd_OB-fold"/>
</dbReference>
<feature type="compositionally biased region" description="Basic and acidic residues" evidence="1">
    <location>
        <begin position="111"/>
        <end position="123"/>
    </location>
</feature>
<gene>
    <name evidence="3" type="ORF">NSCI0253_LOCUS31846</name>
</gene>
<dbReference type="InterPro" id="IPR003029">
    <property type="entry name" value="S1_domain"/>
</dbReference>
<dbReference type="EMBL" id="HBFQ01044916">
    <property type="protein sequence ID" value="CAD8857494.1"/>
    <property type="molecule type" value="Transcribed_RNA"/>
</dbReference>
<dbReference type="SUPFAM" id="SSF50249">
    <property type="entry name" value="Nucleic acid-binding proteins"/>
    <property type="match status" value="4"/>
</dbReference>
<dbReference type="AlphaFoldDB" id="A0A7S1AKT1"/>
<organism evidence="3">
    <name type="scientific">Noctiluca scintillans</name>
    <name type="common">Sea sparkle</name>
    <name type="synonym">Red tide dinoflagellate</name>
    <dbReference type="NCBI Taxonomy" id="2966"/>
    <lineage>
        <taxon>Eukaryota</taxon>
        <taxon>Sar</taxon>
        <taxon>Alveolata</taxon>
        <taxon>Dinophyceae</taxon>
        <taxon>Noctilucales</taxon>
        <taxon>Noctilucaceae</taxon>
        <taxon>Noctiluca</taxon>
    </lineage>
</organism>
<dbReference type="GO" id="GO:0003735">
    <property type="term" value="F:structural constituent of ribosome"/>
    <property type="evidence" value="ECO:0007669"/>
    <property type="project" value="TreeGrafter"/>
</dbReference>
<feature type="compositionally biased region" description="Basic and acidic residues" evidence="1">
    <location>
        <begin position="465"/>
        <end position="482"/>
    </location>
</feature>
<dbReference type="PANTHER" id="PTHR10724">
    <property type="entry name" value="30S RIBOSOMAL PROTEIN S1"/>
    <property type="match status" value="1"/>
</dbReference>
<feature type="domain" description="S1 motif" evidence="2">
    <location>
        <begin position="129"/>
        <end position="219"/>
    </location>
</feature>
<dbReference type="GO" id="GO:0003729">
    <property type="term" value="F:mRNA binding"/>
    <property type="evidence" value="ECO:0007669"/>
    <property type="project" value="TreeGrafter"/>
</dbReference>
<sequence length="507" mass="54563">MPPKSAGRRDWGHPEGLPLDEIDLDTEYAGVVTNVGNFGVFVDFGAVKDGLLRVPTKDGRSFRKGMEVKGLTVVSCDPDSGKVILRPEEGFGEAFPSAPSRASGRRRQPSKRRDWGHEDGKPLDEVEEGQLFDGIVTNVSVSGVFVDIGLAKDARLSVPARVGRGFRIGDSVPNCRVEDIDLARGRIAVSLDAGTDVRPKASKDSKTPSLKTKIDVSAKAQMDIVDLEVGSLVDGVVTNRGPFGVFVDIGCEKHARLQISKKLSNQFRRGDEVYGMKIENVDVENVRITVSLEDPELFGQEEDENEELEDARPPLHKKRVASPKPLAPRPAVAAKAKPKLQGRTVPLDHPGGVPVSRFRAGDTADGVVTRIGAGVFVNIGAVCDGVLKLSREIAQQFQAGDEVHGMVIEAVDVEATKIILSLEDPELEAPPLAKPKTRPTRDTVGARSPVSRAVGNEGPLRSKVPARETGDDDVVHIDEGNRTSKMGSGKAGTVRPPAKSRSRPRPR</sequence>
<dbReference type="SMART" id="SM00316">
    <property type="entry name" value="S1"/>
    <property type="match status" value="4"/>
</dbReference>
<evidence type="ECO:0000256" key="1">
    <source>
        <dbReference type="SAM" id="MobiDB-lite"/>
    </source>
</evidence>
<dbReference type="PROSITE" id="PS50126">
    <property type="entry name" value="S1"/>
    <property type="match status" value="2"/>
</dbReference>
<protein>
    <recommendedName>
        <fullName evidence="2">S1 motif domain-containing protein</fullName>
    </recommendedName>
</protein>
<dbReference type="Gene3D" id="2.40.50.140">
    <property type="entry name" value="Nucleic acid-binding proteins"/>
    <property type="match status" value="4"/>
</dbReference>
<feature type="compositionally biased region" description="Acidic residues" evidence="1">
    <location>
        <begin position="298"/>
        <end position="309"/>
    </location>
</feature>
<dbReference type="InterPro" id="IPR050437">
    <property type="entry name" value="Ribos_protein_bS1-like"/>
</dbReference>
<reference evidence="3" key="1">
    <citation type="submission" date="2021-01" db="EMBL/GenBank/DDBJ databases">
        <authorList>
            <person name="Corre E."/>
            <person name="Pelletier E."/>
            <person name="Niang G."/>
            <person name="Scheremetjew M."/>
            <person name="Finn R."/>
            <person name="Kale V."/>
            <person name="Holt S."/>
            <person name="Cochrane G."/>
            <person name="Meng A."/>
            <person name="Brown T."/>
            <person name="Cohen L."/>
        </authorList>
    </citation>
    <scope>NUCLEOTIDE SEQUENCE</scope>
</reference>
<dbReference type="GO" id="GO:0006412">
    <property type="term" value="P:translation"/>
    <property type="evidence" value="ECO:0007669"/>
    <property type="project" value="TreeGrafter"/>
</dbReference>
<evidence type="ECO:0000259" key="2">
    <source>
        <dbReference type="PROSITE" id="PS50126"/>
    </source>
</evidence>
<accession>A0A7S1AKT1</accession>